<reference evidence="2 3" key="1">
    <citation type="journal article" date="2014" name="Genome Biol. Evol.">
        <title>The genome of the myxosporean Thelohanellus kitauei shows adaptations to nutrient acquisition within its fish host.</title>
        <authorList>
            <person name="Yang Y."/>
            <person name="Xiong J."/>
            <person name="Zhou Z."/>
            <person name="Huo F."/>
            <person name="Miao W."/>
            <person name="Ran C."/>
            <person name="Liu Y."/>
            <person name="Zhang J."/>
            <person name="Feng J."/>
            <person name="Wang M."/>
            <person name="Wang M."/>
            <person name="Wang L."/>
            <person name="Yao B."/>
        </authorList>
    </citation>
    <scope>NUCLEOTIDE SEQUENCE [LARGE SCALE GENOMIC DNA]</scope>
    <source>
        <strain evidence="2">Wuqing</strain>
    </source>
</reference>
<dbReference type="Proteomes" id="UP000031668">
    <property type="component" value="Unassembled WGS sequence"/>
</dbReference>
<feature type="coiled-coil region" evidence="1">
    <location>
        <begin position="71"/>
        <end position="133"/>
    </location>
</feature>
<comment type="caution">
    <text evidence="2">The sequence shown here is derived from an EMBL/GenBank/DDBJ whole genome shotgun (WGS) entry which is preliminary data.</text>
</comment>
<evidence type="ECO:0000313" key="3">
    <source>
        <dbReference type="Proteomes" id="UP000031668"/>
    </source>
</evidence>
<name>A0A0C2IDQ4_THEKT</name>
<evidence type="ECO:0000256" key="1">
    <source>
        <dbReference type="SAM" id="Coils"/>
    </source>
</evidence>
<dbReference type="Gene3D" id="1.20.120.1490">
    <property type="match status" value="1"/>
</dbReference>
<dbReference type="EMBL" id="JWZT01004669">
    <property type="protein sequence ID" value="KII63448.1"/>
    <property type="molecule type" value="Genomic_DNA"/>
</dbReference>
<feature type="coiled-coil region" evidence="1">
    <location>
        <begin position="15"/>
        <end position="42"/>
    </location>
</feature>
<sequence>MIKIQKNIETNNKNRSNIEIELTTLKSQKEELEIQLEHEAKLLQSAMIGLSDAGVQPQSITDLLIACSGRLTSLKSNLDSVQQKIKQLNVQLKEKDSQLRQCLDETCVEEKQVNSVQKELSKLTKSLENLRFDPDVYDDHLRQQ</sequence>
<protein>
    <submittedName>
        <fullName evidence="2">Uncharacterized protein</fullName>
    </submittedName>
</protein>
<keyword evidence="3" id="KW-1185">Reference proteome</keyword>
<proteinExistence type="predicted"/>
<keyword evidence="1" id="KW-0175">Coiled coil</keyword>
<gene>
    <name evidence="2" type="ORF">RF11_02257</name>
</gene>
<accession>A0A0C2IDQ4</accession>
<evidence type="ECO:0000313" key="2">
    <source>
        <dbReference type="EMBL" id="KII63448.1"/>
    </source>
</evidence>
<organism evidence="2 3">
    <name type="scientific">Thelohanellus kitauei</name>
    <name type="common">Myxosporean</name>
    <dbReference type="NCBI Taxonomy" id="669202"/>
    <lineage>
        <taxon>Eukaryota</taxon>
        <taxon>Metazoa</taxon>
        <taxon>Cnidaria</taxon>
        <taxon>Myxozoa</taxon>
        <taxon>Myxosporea</taxon>
        <taxon>Bivalvulida</taxon>
        <taxon>Platysporina</taxon>
        <taxon>Myxobolidae</taxon>
        <taxon>Thelohanellus</taxon>
    </lineage>
</organism>
<dbReference type="AlphaFoldDB" id="A0A0C2IDQ4"/>